<dbReference type="AlphaFoldDB" id="A0A5B9D9H6"/>
<evidence type="ECO:0000313" key="2">
    <source>
        <dbReference type="EMBL" id="QEE15246.1"/>
    </source>
</evidence>
<dbReference type="KEGG" id="psyt:DSAG12_02118"/>
<dbReference type="KEGG" id="psyt:DSAG12_01071"/>
<evidence type="ECO:0000313" key="4">
    <source>
        <dbReference type="Proteomes" id="UP000321408"/>
    </source>
</evidence>
<dbReference type="RefSeq" id="WP_162306525.1">
    <property type="nucleotide sequence ID" value="NZ_CP042905.2"/>
</dbReference>
<sequence length="50" mass="5830">MAESILYRKLAISMEAKGGLLTENILKLTRERVNECDWKRSESYLKEKAL</sequence>
<dbReference type="GeneID" id="43869643"/>
<dbReference type="EMBL" id="CP042905">
    <property type="protein sequence ID" value="QEE14648.1"/>
    <property type="molecule type" value="Genomic_DNA"/>
</dbReference>
<name>A0A5B9D9H6_9ARCH</name>
<gene>
    <name evidence="1" type="ORF">DSAG12_00461</name>
    <name evidence="2" type="ORF">DSAG12_01071</name>
    <name evidence="3" type="ORF">DSAG12_02118</name>
</gene>
<reference evidence="2 4" key="1">
    <citation type="journal article" date="2020" name="Nature">
        <title>Isolation of an archaeon at the prokaryote-eukaryote interface.</title>
        <authorList>
            <person name="Imachi H."/>
            <person name="Nobu M.K."/>
            <person name="Nakahara N."/>
            <person name="Morono Y."/>
            <person name="Ogawara M."/>
            <person name="Takaki Y."/>
            <person name="Takano Y."/>
            <person name="Uematsu K."/>
            <person name="Ikuta T."/>
            <person name="Ito M."/>
            <person name="Matsui Y."/>
            <person name="Miyazaki M."/>
            <person name="Murata K."/>
            <person name="Saito Y."/>
            <person name="Sakai S."/>
            <person name="Song C."/>
            <person name="Tasumi E."/>
            <person name="Yamanaka Y."/>
            <person name="Yamaguchi T."/>
            <person name="Kamagata Y."/>
            <person name="Tamaki H."/>
            <person name="Takai K."/>
        </authorList>
    </citation>
    <scope>NUCLEOTIDE SEQUENCE [LARGE SCALE GENOMIC DNA]</scope>
    <source>
        <strain evidence="2 4">MK-D1</strain>
    </source>
</reference>
<organism evidence="2 4">
    <name type="scientific">Promethearchaeum syntrophicum</name>
    <dbReference type="NCBI Taxonomy" id="2594042"/>
    <lineage>
        <taxon>Archaea</taxon>
        <taxon>Promethearchaeati</taxon>
        <taxon>Promethearchaeota</taxon>
        <taxon>Promethearchaeia</taxon>
        <taxon>Promethearchaeales</taxon>
        <taxon>Promethearchaeaceae</taxon>
        <taxon>Promethearchaeum</taxon>
    </lineage>
</organism>
<proteinExistence type="predicted"/>
<dbReference type="EMBL" id="CP042905">
    <property type="protein sequence ID" value="QEE16288.1"/>
    <property type="molecule type" value="Genomic_DNA"/>
</dbReference>
<accession>A0A5B9D9H6</accession>
<evidence type="ECO:0000313" key="1">
    <source>
        <dbReference type="EMBL" id="QEE14648.1"/>
    </source>
</evidence>
<dbReference type="Proteomes" id="UP000321408">
    <property type="component" value="Chromosome"/>
</dbReference>
<dbReference type="KEGG" id="psyt:DSAG12_00461"/>
<protein>
    <submittedName>
        <fullName evidence="2">Uncharacterized protein</fullName>
    </submittedName>
</protein>
<keyword evidence="4" id="KW-1185">Reference proteome</keyword>
<dbReference type="EMBL" id="CP042905">
    <property type="protein sequence ID" value="QEE15246.1"/>
    <property type="molecule type" value="Genomic_DNA"/>
</dbReference>
<evidence type="ECO:0000313" key="3">
    <source>
        <dbReference type="EMBL" id="QEE16288.1"/>
    </source>
</evidence>